<reference evidence="5 6" key="1">
    <citation type="submission" date="2019-06" db="EMBL/GenBank/DDBJ databases">
        <title>Sequencing the genomes of 1000 actinobacteria strains.</title>
        <authorList>
            <person name="Klenk H.-P."/>
        </authorList>
    </citation>
    <scope>NUCLEOTIDE SEQUENCE [LARGE SCALE GENOMIC DNA]</scope>
    <source>
        <strain evidence="5 6">DSM 45511</strain>
    </source>
</reference>
<dbReference type="AlphaFoldDB" id="A0A543FTW5"/>
<evidence type="ECO:0000313" key="5">
    <source>
        <dbReference type="EMBL" id="TQM37270.1"/>
    </source>
</evidence>
<sequence>MVTLRAHTAADVDGLLAFARDPETARWTRVPQPYGPADARRWIEETVPAGWRDGTAARWVVEADGRFAGSVEVHRGTPPFVGFGLVPAARGRGLMSMALRLVARWAFEQAGLPVLHWWAHAGNLASWRVAHACGFTFEGTRRMALPRRDGLVDGWFASLTPDEDMTPRTTWWPVHELVGERVRLRPHTDADVPRIVEACTDPRTRHWLATLPHPYTEATARDFVLGCRLGESLGQKVTWAVADPADDRLLANISIFRLDDPMNPTGGEIGYWAHPDARGRGVVGEAVDLVVAHAFTPADEGGLGRNRLQIGASRDNRASRRVAEQAGFALVGEVHQDGVVGVGADRTLDDGVWYELLAPRTS</sequence>
<organism evidence="5 6">
    <name type="scientific">Pseudonocardia cypriaca</name>
    <dbReference type="NCBI Taxonomy" id="882449"/>
    <lineage>
        <taxon>Bacteria</taxon>
        <taxon>Bacillati</taxon>
        <taxon>Actinomycetota</taxon>
        <taxon>Actinomycetes</taxon>
        <taxon>Pseudonocardiales</taxon>
        <taxon>Pseudonocardiaceae</taxon>
        <taxon>Pseudonocardia</taxon>
    </lineage>
</organism>
<protein>
    <submittedName>
        <fullName evidence="5">RimJ/RimL family protein N-acetyltransferase</fullName>
    </submittedName>
</protein>
<dbReference type="GO" id="GO:0016747">
    <property type="term" value="F:acyltransferase activity, transferring groups other than amino-acyl groups"/>
    <property type="evidence" value="ECO:0007669"/>
    <property type="project" value="InterPro"/>
</dbReference>
<proteinExistence type="inferred from homology"/>
<dbReference type="PANTHER" id="PTHR43792:SF8">
    <property type="entry name" value="[RIBOSOMAL PROTEIN US5]-ALANINE N-ACETYLTRANSFERASE"/>
    <property type="match status" value="1"/>
</dbReference>
<dbReference type="SUPFAM" id="SSF55729">
    <property type="entry name" value="Acyl-CoA N-acyltransferases (Nat)"/>
    <property type="match status" value="2"/>
</dbReference>
<evidence type="ECO:0000256" key="2">
    <source>
        <dbReference type="ARBA" id="ARBA00023315"/>
    </source>
</evidence>
<dbReference type="Proteomes" id="UP000319818">
    <property type="component" value="Unassembled WGS sequence"/>
</dbReference>
<dbReference type="EMBL" id="VFPH01000002">
    <property type="protein sequence ID" value="TQM37270.1"/>
    <property type="molecule type" value="Genomic_DNA"/>
</dbReference>
<evidence type="ECO:0000256" key="3">
    <source>
        <dbReference type="ARBA" id="ARBA00038502"/>
    </source>
</evidence>
<accession>A0A543FTW5</accession>
<keyword evidence="1 5" id="KW-0808">Transferase</keyword>
<comment type="caution">
    <text evidence="5">The sequence shown here is derived from an EMBL/GenBank/DDBJ whole genome shotgun (WGS) entry which is preliminary data.</text>
</comment>
<evidence type="ECO:0000256" key="1">
    <source>
        <dbReference type="ARBA" id="ARBA00022679"/>
    </source>
</evidence>
<feature type="domain" description="N-acetyltransferase" evidence="4">
    <location>
        <begin position="2"/>
        <end position="158"/>
    </location>
</feature>
<dbReference type="PROSITE" id="PS51186">
    <property type="entry name" value="GNAT"/>
    <property type="match status" value="2"/>
</dbReference>
<gene>
    <name evidence="5" type="ORF">FB388_4479</name>
</gene>
<dbReference type="InterPro" id="IPR051531">
    <property type="entry name" value="N-acetyltransferase"/>
</dbReference>
<dbReference type="Gene3D" id="3.40.630.30">
    <property type="match status" value="2"/>
</dbReference>
<dbReference type="CDD" id="cd04301">
    <property type="entry name" value="NAT_SF"/>
    <property type="match status" value="1"/>
</dbReference>
<name>A0A543FTW5_9PSEU</name>
<keyword evidence="2" id="KW-0012">Acyltransferase</keyword>
<dbReference type="Pfam" id="PF13302">
    <property type="entry name" value="Acetyltransf_3"/>
    <property type="match status" value="2"/>
</dbReference>
<evidence type="ECO:0000259" key="4">
    <source>
        <dbReference type="PROSITE" id="PS51186"/>
    </source>
</evidence>
<feature type="domain" description="N-acetyltransferase" evidence="4">
    <location>
        <begin position="182"/>
        <end position="359"/>
    </location>
</feature>
<comment type="similarity">
    <text evidence="3">Belongs to the acetyltransferase family. RimJ subfamily.</text>
</comment>
<keyword evidence="6" id="KW-1185">Reference proteome</keyword>
<evidence type="ECO:0000313" key="6">
    <source>
        <dbReference type="Proteomes" id="UP000319818"/>
    </source>
</evidence>
<dbReference type="PANTHER" id="PTHR43792">
    <property type="entry name" value="GNAT FAMILY, PUTATIVE (AFU_ORTHOLOGUE AFUA_3G00765)-RELATED-RELATED"/>
    <property type="match status" value="1"/>
</dbReference>
<dbReference type="InterPro" id="IPR016181">
    <property type="entry name" value="Acyl_CoA_acyltransferase"/>
</dbReference>
<dbReference type="InterPro" id="IPR000182">
    <property type="entry name" value="GNAT_dom"/>
</dbReference>